<dbReference type="AlphaFoldDB" id="A0A7D6VFL3"/>
<accession>A0A7D6VFL3</accession>
<sequence length="137" mass="15479">MSPDKNPQTMKPLTAATKLGIYLPAAPEEFRNSPVTRAQLDELRTNPPEWLTELRRTGPFPRDVVARKLGVSNSGLARAGVDDALTADEIDALLADPPEWLIRERENLVEVRKEAERVKEKEAERRAASNRPRKNWV</sequence>
<dbReference type="EMBL" id="CP059399">
    <property type="protein sequence ID" value="QLY31797.1"/>
    <property type="molecule type" value="Genomic_DNA"/>
</dbReference>
<dbReference type="Pfam" id="PF19460">
    <property type="entry name" value="DUF5997"/>
    <property type="match status" value="1"/>
</dbReference>
<name>A0A7D6VFL3_9NOCA</name>
<evidence type="ECO:0000313" key="3">
    <source>
        <dbReference type="Proteomes" id="UP000515512"/>
    </source>
</evidence>
<proteinExistence type="predicted"/>
<dbReference type="KEGG" id="nhu:H0264_05645"/>
<gene>
    <name evidence="2" type="ORF">H0264_05645</name>
</gene>
<organism evidence="2 3">
    <name type="scientific">Nocardia huaxiensis</name>
    <dbReference type="NCBI Taxonomy" id="2755382"/>
    <lineage>
        <taxon>Bacteria</taxon>
        <taxon>Bacillati</taxon>
        <taxon>Actinomycetota</taxon>
        <taxon>Actinomycetes</taxon>
        <taxon>Mycobacteriales</taxon>
        <taxon>Nocardiaceae</taxon>
        <taxon>Nocardia</taxon>
    </lineage>
</organism>
<dbReference type="Proteomes" id="UP000515512">
    <property type="component" value="Chromosome"/>
</dbReference>
<protein>
    <submittedName>
        <fullName evidence="2">Uncharacterized protein</fullName>
    </submittedName>
</protein>
<evidence type="ECO:0000313" key="2">
    <source>
        <dbReference type="EMBL" id="QLY31797.1"/>
    </source>
</evidence>
<feature type="compositionally biased region" description="Basic and acidic residues" evidence="1">
    <location>
        <begin position="113"/>
        <end position="127"/>
    </location>
</feature>
<feature type="region of interest" description="Disordered" evidence="1">
    <location>
        <begin position="113"/>
        <end position="137"/>
    </location>
</feature>
<keyword evidence="3" id="KW-1185">Reference proteome</keyword>
<dbReference type="InterPro" id="IPR046039">
    <property type="entry name" value="DUF5997"/>
</dbReference>
<evidence type="ECO:0000256" key="1">
    <source>
        <dbReference type="SAM" id="MobiDB-lite"/>
    </source>
</evidence>
<reference evidence="2 3" key="1">
    <citation type="submission" date="2020-07" db="EMBL/GenBank/DDBJ databases">
        <authorList>
            <person name="Zhuang K."/>
            <person name="Ran Y."/>
        </authorList>
    </citation>
    <scope>NUCLEOTIDE SEQUENCE [LARGE SCALE GENOMIC DNA]</scope>
    <source>
        <strain evidence="2 3">WCH-YHL-001</strain>
    </source>
</reference>